<feature type="compositionally biased region" description="Low complexity" evidence="1">
    <location>
        <begin position="1239"/>
        <end position="1255"/>
    </location>
</feature>
<feature type="region of interest" description="Disordered" evidence="1">
    <location>
        <begin position="1167"/>
        <end position="1292"/>
    </location>
</feature>
<dbReference type="InterPro" id="IPR050817">
    <property type="entry name" value="DjlA_DnaK_co-chaperone"/>
</dbReference>
<reference evidence="3" key="1">
    <citation type="submission" date="2021-01" db="EMBL/GenBank/DDBJ databases">
        <authorList>
            <person name="Corre E."/>
            <person name="Pelletier E."/>
            <person name="Niang G."/>
            <person name="Scheremetjew M."/>
            <person name="Finn R."/>
            <person name="Kale V."/>
            <person name="Holt S."/>
            <person name="Cochrane G."/>
            <person name="Meng A."/>
            <person name="Brown T."/>
            <person name="Cohen L."/>
        </authorList>
    </citation>
    <scope>NUCLEOTIDE SEQUENCE</scope>
    <source>
        <strain evidence="3">GSO104</strain>
    </source>
</reference>
<accession>A0A7S4VES8</accession>
<evidence type="ECO:0000259" key="2">
    <source>
        <dbReference type="PROSITE" id="PS50076"/>
    </source>
</evidence>
<feature type="region of interest" description="Disordered" evidence="1">
    <location>
        <begin position="383"/>
        <end position="449"/>
    </location>
</feature>
<feature type="compositionally biased region" description="Basic and acidic residues" evidence="1">
    <location>
        <begin position="417"/>
        <end position="428"/>
    </location>
</feature>
<feature type="compositionally biased region" description="Basic and acidic residues" evidence="1">
    <location>
        <begin position="746"/>
        <end position="757"/>
    </location>
</feature>
<dbReference type="SMART" id="SM00271">
    <property type="entry name" value="DnaJ"/>
    <property type="match status" value="1"/>
</dbReference>
<name>A0A7S4VES8_9STRA</name>
<dbReference type="PRINTS" id="PR00625">
    <property type="entry name" value="JDOMAIN"/>
</dbReference>
<feature type="compositionally biased region" description="Polar residues" evidence="1">
    <location>
        <begin position="432"/>
        <end position="442"/>
    </location>
</feature>
<dbReference type="EMBL" id="HBNS01009731">
    <property type="protein sequence ID" value="CAE4593726.1"/>
    <property type="molecule type" value="Transcribed_RNA"/>
</dbReference>
<dbReference type="InterPro" id="IPR000504">
    <property type="entry name" value="RRM_dom"/>
</dbReference>
<feature type="compositionally biased region" description="Polar residues" evidence="1">
    <location>
        <begin position="1273"/>
        <end position="1285"/>
    </location>
</feature>
<dbReference type="InterPro" id="IPR035979">
    <property type="entry name" value="RBD_domain_sf"/>
</dbReference>
<proteinExistence type="predicted"/>
<evidence type="ECO:0000256" key="1">
    <source>
        <dbReference type="SAM" id="MobiDB-lite"/>
    </source>
</evidence>
<feature type="compositionally biased region" description="Basic and acidic residues" evidence="1">
    <location>
        <begin position="383"/>
        <end position="402"/>
    </location>
</feature>
<sequence>MRVIVCVKLGKKRQGCHDIFRKGIVNGHKLQLFLSTTRRNDLVKKKIRKIFSKRHGFLHVWHLPKYNSDGRLFSMVHFDTKDNAKGALESVVDEDILVRYQVPESCRVSRDVSTNGARLGNAANSVPAFKDSSIDETVEKNNNCRVSRELSKTLMLATGLPSDAFEQAYSSSMDKSKQLDTQAANITSRKMDMNIKCTASDVLPPAGLKYSTNDNIANFDGWDDLNFFCVQLVLSNFERRQDLDVLFRDEPGFVSAKLFSLKHNVQFGFLEFRSHDYANDAKEKVLDKGLKLFYAEILIFRCLPDHEDNCLSQLSRQEGYLIHNLKKMSLKKKMGGNGRCGVAFFKTRKNAKDAEKNLSGRKGIFFRRNSRLLDQPLHEHISNVEVTGHEMKASHDRAKSSTKDTSNNKNSPNEAVRTSKADISHPVEDPISGTSYQYTNNEENTEQGGAKIKKDEVHGQNLLPGALEGNSFSQDVCIIKDQHATLVVRVVPSGITHKDLGQVFEKEPGFLCATVLKQNNGIIKFDSWENAERARGKMDGFAYWTEGLKVSHLEKHFFEYAPSRYTKDQVIKLFINWKGFIFARCLCRSNEECITGAKSLGVVGFDSEKNASKAMRRMIREGLFVVPKAAVASNELRAQSASPHLDIHNDISHQKLISTSFEKKQPPYEIMSTSRFRPIFLEERQPLSTGTGKTIILNECATSRKRATCILQKTNDKGADDVSQNQAKSSTKDTSNNKNSPNEAVRTSKADISHPVEDPISGTSYQYTNNEENTEQGGAKIKKDEVHGQNLLPGALEGNSFSQDVCIIKDQHATLVVRVVPSGITHKDLGQVFEKEPGFLCATVLKQNNGIIKFDSWENAERARGKMDGFAYWTEGLKVSHLEKHFFEYAPSRYTKDQVIKLFINWKGFIFARCLCRSNEECITGAKSLGVVGFDSEKNASKAMQRMIREGLFVVPKAAVASNELRAQSASPHLDSYWKCFDISNEDAKVNKIPFESLLSVGVRKDAGSMDKSPKNEAGYANDTTYQNYRMLSKGKRQECNTSGNDGTIDNQLRTRCIDLTENNGTSFDLMDQGAVKPSDQIHKVENECFGKDRKNTTCHSNNINQSVTVDSVNSDDDPLIDDISNDKDDVIVVEKESSEEIDDEFISVVKTATPACLRLQRRRIAAQKRQKEAMRNRPTGPEPQKFISKNPPPIPKLKFRPKVPPKSKRVCRSRSNSIASDGARSRSNSDSSDKSGEKNVSSQSDSSNSAKMMSTVTEGSKSTAQRLRAEGRSNNPSSKETSPCINPGRCTDDTTRISFEKSQPTVNQKQKSDLFGGTAATCVNDKIRPLTGKPELKENRAPFGFSKNSPSADQLLEEQERLLRASAAKVRYQKEFELRMQYAKSGMRSFSRPVEDLSKLPSVHWKWSDLYSRLGLPKASGEALVRRQYRRLALLYHPDKSKLKDAPERFQAIKEAYERLTNKFENY</sequence>
<dbReference type="InterPro" id="IPR012677">
    <property type="entry name" value="Nucleotide-bd_a/b_plait_sf"/>
</dbReference>
<dbReference type="Pfam" id="PF00226">
    <property type="entry name" value="DnaJ"/>
    <property type="match status" value="1"/>
</dbReference>
<dbReference type="SUPFAM" id="SSF54928">
    <property type="entry name" value="RNA-binding domain, RBD"/>
    <property type="match status" value="2"/>
</dbReference>
<dbReference type="CDD" id="cd06257">
    <property type="entry name" value="DnaJ"/>
    <property type="match status" value="1"/>
</dbReference>
<dbReference type="Gene3D" id="1.10.287.110">
    <property type="entry name" value="DnaJ domain"/>
    <property type="match status" value="1"/>
</dbReference>
<dbReference type="PROSITE" id="PS50076">
    <property type="entry name" value="DNAJ_2"/>
    <property type="match status" value="1"/>
</dbReference>
<protein>
    <recommendedName>
        <fullName evidence="2">J domain-containing protein</fullName>
    </recommendedName>
</protein>
<organism evidence="3">
    <name type="scientific">Ditylum brightwellii</name>
    <dbReference type="NCBI Taxonomy" id="49249"/>
    <lineage>
        <taxon>Eukaryota</taxon>
        <taxon>Sar</taxon>
        <taxon>Stramenopiles</taxon>
        <taxon>Ochrophyta</taxon>
        <taxon>Bacillariophyta</taxon>
        <taxon>Mediophyceae</taxon>
        <taxon>Lithodesmiophycidae</taxon>
        <taxon>Lithodesmiales</taxon>
        <taxon>Lithodesmiaceae</taxon>
        <taxon>Ditylum</taxon>
    </lineage>
</organism>
<gene>
    <name evidence="3" type="ORF">DBRI00130_LOCUS7843</name>
</gene>
<dbReference type="InterPro" id="IPR036869">
    <property type="entry name" value="J_dom_sf"/>
</dbReference>
<dbReference type="InterPro" id="IPR001623">
    <property type="entry name" value="DnaJ_domain"/>
</dbReference>
<feature type="compositionally biased region" description="Polar residues" evidence="1">
    <location>
        <begin position="761"/>
        <end position="771"/>
    </location>
</feature>
<dbReference type="GO" id="GO:0003723">
    <property type="term" value="F:RNA binding"/>
    <property type="evidence" value="ECO:0007669"/>
    <property type="project" value="InterPro"/>
</dbReference>
<feature type="compositionally biased region" description="Low complexity" evidence="1">
    <location>
        <begin position="1220"/>
        <end position="1231"/>
    </location>
</feature>
<dbReference type="SUPFAM" id="SSF46565">
    <property type="entry name" value="Chaperone J-domain"/>
    <property type="match status" value="1"/>
</dbReference>
<feature type="domain" description="J" evidence="2">
    <location>
        <begin position="1410"/>
        <end position="1468"/>
    </location>
</feature>
<feature type="compositionally biased region" description="Basic residues" evidence="1">
    <location>
        <begin position="1198"/>
        <end position="1213"/>
    </location>
</feature>
<evidence type="ECO:0000313" key="3">
    <source>
        <dbReference type="EMBL" id="CAE4593726.1"/>
    </source>
</evidence>
<feature type="compositionally biased region" description="Low complexity" evidence="1">
    <location>
        <begin position="728"/>
        <end position="742"/>
    </location>
</feature>
<dbReference type="Gene3D" id="3.30.70.330">
    <property type="match status" value="2"/>
</dbReference>
<dbReference type="SMART" id="SM00360">
    <property type="entry name" value="RRM"/>
    <property type="match status" value="3"/>
</dbReference>
<feature type="compositionally biased region" description="Low complexity" evidence="1">
    <location>
        <begin position="403"/>
        <end position="413"/>
    </location>
</feature>
<feature type="compositionally biased region" description="Polar residues" evidence="1">
    <location>
        <begin position="1256"/>
        <end position="1266"/>
    </location>
</feature>
<dbReference type="PANTHER" id="PTHR24074">
    <property type="entry name" value="CO-CHAPERONE PROTEIN DJLA"/>
    <property type="match status" value="1"/>
</dbReference>
<feature type="region of interest" description="Disordered" evidence="1">
    <location>
        <begin position="717"/>
        <end position="778"/>
    </location>
</feature>